<dbReference type="EMBL" id="CM047908">
    <property type="protein sequence ID" value="KAJ0082574.1"/>
    <property type="molecule type" value="Genomic_DNA"/>
</dbReference>
<dbReference type="Proteomes" id="UP001164250">
    <property type="component" value="Chromosome 12"/>
</dbReference>
<proteinExistence type="predicted"/>
<sequence length="91" mass="9484">MRLKPATDSSAGPAIPPSAGPAIPPSAGPAILPSAESEALYTIMLNLALSTPTLVSEALVSESYCDEEHDLGYGNVINCTNISNTWHITEM</sequence>
<gene>
    <name evidence="1" type="ORF">Patl1_12088</name>
</gene>
<evidence type="ECO:0000313" key="1">
    <source>
        <dbReference type="EMBL" id="KAJ0082574.1"/>
    </source>
</evidence>
<keyword evidence="2" id="KW-1185">Reference proteome</keyword>
<accession>A0ACC1A8L1</accession>
<reference evidence="2" key="1">
    <citation type="journal article" date="2023" name="G3 (Bethesda)">
        <title>Genome assembly and association tests identify interacting loci associated with vigor, precocity, and sex in interspecific pistachio rootstocks.</title>
        <authorList>
            <person name="Palmer W."/>
            <person name="Jacygrad E."/>
            <person name="Sagayaradj S."/>
            <person name="Cavanaugh K."/>
            <person name="Han R."/>
            <person name="Bertier L."/>
            <person name="Beede B."/>
            <person name="Kafkas S."/>
            <person name="Golino D."/>
            <person name="Preece J."/>
            <person name="Michelmore R."/>
        </authorList>
    </citation>
    <scope>NUCLEOTIDE SEQUENCE [LARGE SCALE GENOMIC DNA]</scope>
</reference>
<comment type="caution">
    <text evidence="1">The sequence shown here is derived from an EMBL/GenBank/DDBJ whole genome shotgun (WGS) entry which is preliminary data.</text>
</comment>
<organism evidence="1 2">
    <name type="scientific">Pistacia atlantica</name>
    <dbReference type="NCBI Taxonomy" id="434234"/>
    <lineage>
        <taxon>Eukaryota</taxon>
        <taxon>Viridiplantae</taxon>
        <taxon>Streptophyta</taxon>
        <taxon>Embryophyta</taxon>
        <taxon>Tracheophyta</taxon>
        <taxon>Spermatophyta</taxon>
        <taxon>Magnoliopsida</taxon>
        <taxon>eudicotyledons</taxon>
        <taxon>Gunneridae</taxon>
        <taxon>Pentapetalae</taxon>
        <taxon>rosids</taxon>
        <taxon>malvids</taxon>
        <taxon>Sapindales</taxon>
        <taxon>Anacardiaceae</taxon>
        <taxon>Pistacia</taxon>
    </lineage>
</organism>
<name>A0ACC1A8L1_9ROSI</name>
<evidence type="ECO:0000313" key="2">
    <source>
        <dbReference type="Proteomes" id="UP001164250"/>
    </source>
</evidence>
<protein>
    <submittedName>
        <fullName evidence="1">Uncharacterized protein</fullName>
    </submittedName>
</protein>